<dbReference type="GO" id="GO:0030246">
    <property type="term" value="F:carbohydrate binding"/>
    <property type="evidence" value="ECO:0007669"/>
    <property type="project" value="InterPro"/>
</dbReference>
<dbReference type="GO" id="GO:0044718">
    <property type="term" value="P:siderophore transmembrane transport"/>
    <property type="evidence" value="ECO:0007669"/>
    <property type="project" value="TreeGrafter"/>
</dbReference>
<dbReference type="SUPFAM" id="SSF56935">
    <property type="entry name" value="Porins"/>
    <property type="match status" value="1"/>
</dbReference>
<comment type="caution">
    <text evidence="9">The sequence shown here is derived from an EMBL/GenBank/DDBJ whole genome shotgun (WGS) entry which is preliminary data.</text>
</comment>
<keyword evidence="6" id="KW-0998">Cell outer membrane</keyword>
<protein>
    <submittedName>
        <fullName evidence="9">Oar protein</fullName>
    </submittedName>
</protein>
<dbReference type="SUPFAM" id="SSF49452">
    <property type="entry name" value="Starch-binding domain-like"/>
    <property type="match status" value="1"/>
</dbReference>
<organism evidence="9 10">
    <name type="scientific">Massilia cellulosiltytica</name>
    <dbReference type="NCBI Taxonomy" id="2683234"/>
    <lineage>
        <taxon>Bacteria</taxon>
        <taxon>Pseudomonadati</taxon>
        <taxon>Pseudomonadota</taxon>
        <taxon>Betaproteobacteria</taxon>
        <taxon>Burkholderiales</taxon>
        <taxon>Oxalobacteraceae</taxon>
        <taxon>Telluria group</taxon>
        <taxon>Massilia</taxon>
    </lineage>
</organism>
<dbReference type="GO" id="GO:0015344">
    <property type="term" value="F:siderophore uptake transmembrane transporter activity"/>
    <property type="evidence" value="ECO:0007669"/>
    <property type="project" value="TreeGrafter"/>
</dbReference>
<keyword evidence="2" id="KW-0813">Transport</keyword>
<comment type="subcellular location">
    <subcellularLocation>
        <location evidence="1">Cell outer membrane</location>
        <topology evidence="1">Multi-pass membrane protein</topology>
    </subcellularLocation>
</comment>
<feature type="chain" id="PRO_5030642892" evidence="7">
    <location>
        <begin position="28"/>
        <end position="1137"/>
    </location>
</feature>
<feature type="domain" description="TonB-dependent transporter Oar-like beta-barrel" evidence="8">
    <location>
        <begin position="245"/>
        <end position="1071"/>
    </location>
</feature>
<dbReference type="PANTHER" id="PTHR30069:SF46">
    <property type="entry name" value="OAR PROTEIN"/>
    <property type="match status" value="1"/>
</dbReference>
<dbReference type="Proteomes" id="UP000443353">
    <property type="component" value="Unassembled WGS sequence"/>
</dbReference>
<evidence type="ECO:0000313" key="10">
    <source>
        <dbReference type="Proteomes" id="UP000443353"/>
    </source>
</evidence>
<dbReference type="RefSeq" id="WP_056122920.1">
    <property type="nucleotide sequence ID" value="NZ_WSES01000005.1"/>
</dbReference>
<accession>A0A7X3G189</accession>
<proteinExistence type="predicted"/>
<keyword evidence="7" id="KW-0732">Signal</keyword>
<keyword evidence="10" id="KW-1185">Reference proteome</keyword>
<dbReference type="Pfam" id="PF25183">
    <property type="entry name" value="OMP_b-brl_4"/>
    <property type="match status" value="1"/>
</dbReference>
<evidence type="ECO:0000256" key="5">
    <source>
        <dbReference type="ARBA" id="ARBA00023136"/>
    </source>
</evidence>
<feature type="signal peptide" evidence="7">
    <location>
        <begin position="1"/>
        <end position="27"/>
    </location>
</feature>
<sequence>MIYQKRIQLTKLALALSIALAGAPALAQNTTSAVGGRISSADGRPAAGAAVQIVHTESGSVSNVVTDAEGRYIARGLRTGGPYTIIITKDGVTEKREGIYLQLAETATVDATVGAPMQTVTVAGNRARSDIFSRSNMGAGTAISNAQLQIQASVNRNLQDYARADPRVSQTDKERGELSVAGQNSRYNSITIDGVNVNDTFGLEANGSPTSRQPISIEAIQSTQVNVANYDVTQKGYTGGNINAVTKSGTNQWKGGVYYVYRDDRLAGQRYNPANDTYSDPVPFKETTKGVWASGPLVEDKLFLYALSEETNSSRSAPDYGPVGSNNGTTVAVTPAEIAAVQNIMKNQYGVNAGGLAQGGGNFVSREQMLKVDWNISDNHRANIRYQRTTQAEPQYSLFSATGLSLDSAYYSQGKQIETTVAQLFSDWTPTFSTELKASSRNYDSVPTNNTQLPTIGVQFTGALPAGTPSNVTTGSRTINLGTDNSRHMNLLRTRTQDFYAGANWTVGDHEIKFGADYQKNKIYNAFLQNVYGNYTFGCDNNLSYSFGSINCTTASQAQVEAAVLENLRSGRYTSYTLQVAAPGFTLNDAVAQFNMTNTGLFLQDTWNVNRQLTLNYGFRVDQVGVGGTPVANTKVAQAAVLNPNARQTGGFGYNNQQTIDGTKLFQPRFGFNYNFDTPRRMQLRGGFGLFQGAAMSVWLANPFQNTGMTTQQITCSATGNTKCPPVAGTPNGAFSTDINNQPKLGGSTPPIANVDLIDPNVKQPSVWKANLAFETELPWYGLVAGAEVLYAHTKDGIFFQNLNLGQPTRIGVDGRQLFWNANGLSQNCWSVGNNAVSTAKGCTNTTKSLSNSAFGNVIKVTGTDKGENRVSTLSLSYPMTKGFGWSVAASHTYATEVSNLTSSTSGSNYGARSALNPNDNVAANSAYLVKNRINALLNFEKAFFGKYKTRFGVFYEGRTGKPYSWTFKNDMNGDGIGSNDLMYIPKAFGSGEVVFAGDTATSHANEQRFWDVVNANKALRQAAGGTVARYGDFSPWTNSFDLRISQEIPGLFARNKASVSFDILNVGNLLNKKWGQIYEAPFFSNGGQTRGFVDYAGMDSQGRYVYAVRSAADPLQIRQVKGESQWSAQVTVKYEF</sequence>
<evidence type="ECO:0000256" key="3">
    <source>
        <dbReference type="ARBA" id="ARBA00022452"/>
    </source>
</evidence>
<keyword evidence="4" id="KW-0812">Transmembrane</keyword>
<dbReference type="Gene3D" id="2.60.40.1120">
    <property type="entry name" value="Carboxypeptidase-like, regulatory domain"/>
    <property type="match status" value="1"/>
</dbReference>
<evidence type="ECO:0000256" key="7">
    <source>
        <dbReference type="SAM" id="SignalP"/>
    </source>
</evidence>
<dbReference type="InterPro" id="IPR036942">
    <property type="entry name" value="Beta-barrel_TonB_sf"/>
</dbReference>
<dbReference type="InterPro" id="IPR039426">
    <property type="entry name" value="TonB-dep_rcpt-like"/>
</dbReference>
<evidence type="ECO:0000256" key="6">
    <source>
        <dbReference type="ARBA" id="ARBA00023237"/>
    </source>
</evidence>
<keyword evidence="5" id="KW-0472">Membrane</keyword>
<evidence type="ECO:0000256" key="4">
    <source>
        <dbReference type="ARBA" id="ARBA00022692"/>
    </source>
</evidence>
<dbReference type="InterPro" id="IPR013784">
    <property type="entry name" value="Carb-bd-like_fold"/>
</dbReference>
<evidence type="ECO:0000256" key="2">
    <source>
        <dbReference type="ARBA" id="ARBA00022448"/>
    </source>
</evidence>
<evidence type="ECO:0000256" key="1">
    <source>
        <dbReference type="ARBA" id="ARBA00004571"/>
    </source>
</evidence>
<dbReference type="Pfam" id="PF13620">
    <property type="entry name" value="CarboxypepD_reg"/>
    <property type="match status" value="1"/>
</dbReference>
<name>A0A7X3G189_9BURK</name>
<evidence type="ECO:0000259" key="8">
    <source>
        <dbReference type="Pfam" id="PF25183"/>
    </source>
</evidence>
<dbReference type="InterPro" id="IPR057601">
    <property type="entry name" value="Oar-like_b-barrel"/>
</dbReference>
<dbReference type="AlphaFoldDB" id="A0A7X3G189"/>
<reference evidence="9 10" key="1">
    <citation type="submission" date="2019-12" db="EMBL/GenBank/DDBJ databases">
        <authorList>
            <person name="Li C."/>
            <person name="Zhao J."/>
        </authorList>
    </citation>
    <scope>NUCLEOTIDE SEQUENCE [LARGE SCALE GENOMIC DNA]</scope>
    <source>
        <strain evidence="9 10">NEAU-DD11</strain>
    </source>
</reference>
<dbReference type="PANTHER" id="PTHR30069">
    <property type="entry name" value="TONB-DEPENDENT OUTER MEMBRANE RECEPTOR"/>
    <property type="match status" value="1"/>
</dbReference>
<dbReference type="Gene3D" id="2.40.170.20">
    <property type="entry name" value="TonB-dependent receptor, beta-barrel domain"/>
    <property type="match status" value="1"/>
</dbReference>
<evidence type="ECO:0000313" key="9">
    <source>
        <dbReference type="EMBL" id="MVW61762.1"/>
    </source>
</evidence>
<gene>
    <name evidence="9" type="ORF">GPY61_17675</name>
</gene>
<dbReference type="GO" id="GO:0009279">
    <property type="term" value="C:cell outer membrane"/>
    <property type="evidence" value="ECO:0007669"/>
    <property type="project" value="UniProtKB-SubCell"/>
</dbReference>
<dbReference type="EMBL" id="WSES01000005">
    <property type="protein sequence ID" value="MVW61762.1"/>
    <property type="molecule type" value="Genomic_DNA"/>
</dbReference>
<keyword evidence="3" id="KW-1134">Transmembrane beta strand</keyword>